<dbReference type="Pfam" id="PF03781">
    <property type="entry name" value="FGE-sulfatase"/>
    <property type="match status" value="1"/>
</dbReference>
<evidence type="ECO:0000313" key="2">
    <source>
        <dbReference type="EMBL" id="MBK1833896.1"/>
    </source>
</evidence>
<comment type="caution">
    <text evidence="2">The sequence shown here is derived from an EMBL/GenBank/DDBJ whole genome shotgun (WGS) entry which is preliminary data.</text>
</comment>
<feature type="domain" description="Sulfatase-modifying factor enzyme-like" evidence="1">
    <location>
        <begin position="81"/>
        <end position="335"/>
    </location>
</feature>
<dbReference type="PANTHER" id="PTHR23150">
    <property type="entry name" value="SULFATASE MODIFYING FACTOR 1, 2"/>
    <property type="match status" value="1"/>
</dbReference>
<accession>A0A934VMA6</accession>
<dbReference type="AlphaFoldDB" id="A0A934VMA6"/>
<dbReference type="RefSeq" id="WP_200391332.1">
    <property type="nucleotide sequence ID" value="NZ_JAENIO010000015.1"/>
</dbReference>
<dbReference type="InterPro" id="IPR042095">
    <property type="entry name" value="SUMF_sf"/>
</dbReference>
<dbReference type="GO" id="GO:0120147">
    <property type="term" value="F:formylglycine-generating oxidase activity"/>
    <property type="evidence" value="ECO:0007669"/>
    <property type="project" value="TreeGrafter"/>
</dbReference>
<dbReference type="Gene3D" id="3.90.1580.10">
    <property type="entry name" value="paralog of FGE (formylglycine-generating enzyme)"/>
    <property type="match status" value="1"/>
</dbReference>
<dbReference type="InterPro" id="IPR005532">
    <property type="entry name" value="SUMF_dom"/>
</dbReference>
<sequence>MKIAPLFAATFLVGPLYGESTTGLAPTVTILPQTPAELPAPDQLEISRKIHALIVAKAKEEASHENYEVPVPKAGDKPLKLIAIPGGSFLMGSPAEEEGRNEDEGPQQKVTIAPFWMSPTEITWAHYNPFWQNNVETYPRNKDGTIDTNEDRYVPEKPDLEKHPLIDAVSQPTTQIMDQFLNGEFIHSDEYPAMNMTNHAAAKFCQWLSAQTGHFYRLPTEAEWEYACRAGTTTAYSFGDDASQLGDFAWFVDNGDFTYHPVAGKKPNPWGLYDMHGNVAEWTIDQYAADSIAKLPENVTNPWVYPTKRYPRVIRGGSWDHDATGLRSAARAQSDKNLKMRDPQIPKSVWYHTGGQHVGFRVVRPLEIPSAEEMHLFWNTDYLTPERTAEDL</sequence>
<keyword evidence="3" id="KW-1185">Reference proteome</keyword>
<gene>
    <name evidence="2" type="ORF">JIN78_07480</name>
</gene>
<dbReference type="PANTHER" id="PTHR23150:SF19">
    <property type="entry name" value="FORMYLGLYCINE-GENERATING ENZYME"/>
    <property type="match status" value="1"/>
</dbReference>
<name>A0A934VMA6_9BACT</name>
<protein>
    <submittedName>
        <fullName evidence="2">Formylglycine-generating enzyme family protein</fullName>
    </submittedName>
</protein>
<dbReference type="InterPro" id="IPR016187">
    <property type="entry name" value="CTDL_fold"/>
</dbReference>
<organism evidence="2 3">
    <name type="scientific">Roseibacillus ishigakijimensis</name>
    <dbReference type="NCBI Taxonomy" id="454146"/>
    <lineage>
        <taxon>Bacteria</taxon>
        <taxon>Pseudomonadati</taxon>
        <taxon>Verrucomicrobiota</taxon>
        <taxon>Verrucomicrobiia</taxon>
        <taxon>Verrucomicrobiales</taxon>
        <taxon>Verrucomicrobiaceae</taxon>
        <taxon>Roseibacillus</taxon>
    </lineage>
</organism>
<dbReference type="InterPro" id="IPR051043">
    <property type="entry name" value="Sulfatase_Mod_Factor_Kinase"/>
</dbReference>
<evidence type="ECO:0000313" key="3">
    <source>
        <dbReference type="Proteomes" id="UP000604083"/>
    </source>
</evidence>
<dbReference type="Proteomes" id="UP000604083">
    <property type="component" value="Unassembled WGS sequence"/>
</dbReference>
<evidence type="ECO:0000259" key="1">
    <source>
        <dbReference type="Pfam" id="PF03781"/>
    </source>
</evidence>
<reference evidence="2" key="1">
    <citation type="submission" date="2021-01" db="EMBL/GenBank/DDBJ databases">
        <title>Modified the classification status of verrucomicrobia.</title>
        <authorList>
            <person name="Feng X."/>
        </authorList>
    </citation>
    <scope>NUCLEOTIDE SEQUENCE</scope>
    <source>
        <strain evidence="2">KCTC 12986</strain>
    </source>
</reference>
<dbReference type="EMBL" id="JAENIO010000015">
    <property type="protein sequence ID" value="MBK1833896.1"/>
    <property type="molecule type" value="Genomic_DNA"/>
</dbReference>
<proteinExistence type="predicted"/>
<dbReference type="SUPFAM" id="SSF56436">
    <property type="entry name" value="C-type lectin-like"/>
    <property type="match status" value="1"/>
</dbReference>